<dbReference type="InterPro" id="IPR016181">
    <property type="entry name" value="Acyl_CoA_acyltransferase"/>
</dbReference>
<dbReference type="AlphaFoldDB" id="A0A4R5W140"/>
<reference evidence="2 3" key="1">
    <citation type="submission" date="2019-03" db="EMBL/GenBank/DDBJ databases">
        <title>Sapientia aquatica gen. nov., sp. nov., isolated from a crater lake.</title>
        <authorList>
            <person name="Felfoldi T."/>
            <person name="Szabo A."/>
            <person name="Toth E."/>
            <person name="Schumann P."/>
            <person name="Keki Z."/>
            <person name="Marialigeti K."/>
            <person name="Mathe I."/>
        </authorList>
    </citation>
    <scope>NUCLEOTIDE SEQUENCE [LARGE SCALE GENOMIC DNA]</scope>
    <source>
        <strain evidence="2 3">SA-152</strain>
    </source>
</reference>
<evidence type="ECO:0000259" key="1">
    <source>
        <dbReference type="Pfam" id="PF13480"/>
    </source>
</evidence>
<organism evidence="2 3">
    <name type="scientific">Sapientia aquatica</name>
    <dbReference type="NCBI Taxonomy" id="1549640"/>
    <lineage>
        <taxon>Bacteria</taxon>
        <taxon>Pseudomonadati</taxon>
        <taxon>Pseudomonadota</taxon>
        <taxon>Betaproteobacteria</taxon>
        <taxon>Burkholderiales</taxon>
        <taxon>Oxalobacteraceae</taxon>
        <taxon>Sapientia</taxon>
    </lineage>
</organism>
<dbReference type="RefSeq" id="WP_133328802.1">
    <property type="nucleotide sequence ID" value="NZ_SMYL01000005.1"/>
</dbReference>
<keyword evidence="3" id="KW-1185">Reference proteome</keyword>
<name>A0A4R5W140_9BURK</name>
<keyword evidence="2" id="KW-0808">Transferase</keyword>
<evidence type="ECO:0000313" key="3">
    <source>
        <dbReference type="Proteomes" id="UP000294829"/>
    </source>
</evidence>
<dbReference type="SUPFAM" id="SSF55729">
    <property type="entry name" value="Acyl-CoA N-acyltransferases (Nat)"/>
    <property type="match status" value="1"/>
</dbReference>
<dbReference type="GO" id="GO:0016740">
    <property type="term" value="F:transferase activity"/>
    <property type="evidence" value="ECO:0007669"/>
    <property type="project" value="UniProtKB-KW"/>
</dbReference>
<comment type="caution">
    <text evidence="2">The sequence shown here is derived from an EMBL/GenBank/DDBJ whole genome shotgun (WGS) entry which is preliminary data.</text>
</comment>
<protein>
    <submittedName>
        <fullName evidence="2">GNAT family N-acetyltransferase</fullName>
    </submittedName>
</protein>
<gene>
    <name evidence="2" type="ORF">E2I14_12090</name>
</gene>
<accession>A0A4R5W140</accession>
<dbReference type="Pfam" id="PF13480">
    <property type="entry name" value="Acetyltransf_6"/>
    <property type="match status" value="1"/>
</dbReference>
<feature type="domain" description="BioF2-like acetyltransferase" evidence="1">
    <location>
        <begin position="164"/>
        <end position="302"/>
    </location>
</feature>
<proteinExistence type="predicted"/>
<dbReference type="EMBL" id="SMYL01000005">
    <property type="protein sequence ID" value="TDK65672.1"/>
    <property type="molecule type" value="Genomic_DNA"/>
</dbReference>
<sequence length="344" mass="38897">MSQKQLTARIARPSELTAAEIAVWDNLSSSQSKVASPFLSYQYAYAVEKTGTNVKVCVLMQDGRSCGFFPFQFANPVLQLFKSAAPVGGQMTDYFGLIADQSLHITPEQLLTLAGLNHVSFSHLDESQLAFGLTGERPRSGLKIACRQIEPGNVQTDIFSKKQVKENQRREHHLIEDIGPIRFIFDQQQHRTVHLHHLVEQKRRQYSRTEVPDALADKWKLKLLEQLLYTESATCTGILSQLYAGDQWVASHFGILGNGVLQYWLPVYNPAMAKYAPGKLLLKHIYAAAPLNNIHTIDRGEGITNGKSEIRSEEHRFYRGVWHNHAPSAFIVRSFQSLAWRLNK</sequence>
<dbReference type="OrthoDB" id="8911731at2"/>
<evidence type="ECO:0000313" key="2">
    <source>
        <dbReference type="EMBL" id="TDK65672.1"/>
    </source>
</evidence>
<dbReference type="InterPro" id="IPR038740">
    <property type="entry name" value="BioF2-like_GNAT_dom"/>
</dbReference>
<dbReference type="Proteomes" id="UP000294829">
    <property type="component" value="Unassembled WGS sequence"/>
</dbReference>